<gene>
    <name evidence="1" type="ORF">P8C59_003343</name>
</gene>
<accession>A0AAD9MBC4</accession>
<reference evidence="1" key="1">
    <citation type="journal article" date="2023" name="Mol. Plant Microbe Interact.">
        <title>Elucidating the Obligate Nature and Biological Capacity of an Invasive Fungal Corn Pathogen.</title>
        <authorList>
            <person name="MacCready J.S."/>
            <person name="Roggenkamp E.M."/>
            <person name="Gdanetz K."/>
            <person name="Chilvers M.I."/>
        </authorList>
    </citation>
    <scope>NUCLEOTIDE SEQUENCE</scope>
    <source>
        <strain evidence="1">PM02</strain>
    </source>
</reference>
<sequence>MAAPPSQSLNDLSGEWVMNKELSDSAEPALALQGIGWLTRKAIGLATVTLQVKQYVGPPTPPAADRGDVTHVDIDQTATGGIKGSTERRCVDGVAREHSDWLFGRVRGRSRWVAAADVEDAFLARGWLLEGEDEGEPAGPAGETRRLLLSVAESLDNGWVATQVWGFQRLEGERRYARNVVVVKGDERVECRLVYDFIP</sequence>
<evidence type="ECO:0000313" key="2">
    <source>
        <dbReference type="Proteomes" id="UP001217918"/>
    </source>
</evidence>
<evidence type="ECO:0000313" key="1">
    <source>
        <dbReference type="EMBL" id="KAK2068715.1"/>
    </source>
</evidence>
<dbReference type="PANTHER" id="PTHR38115">
    <property type="entry name" value="LIPOCALIN-LIKE DOMAIN-CONTAINING PROTEIN"/>
    <property type="match status" value="1"/>
</dbReference>
<dbReference type="Proteomes" id="UP001217918">
    <property type="component" value="Unassembled WGS sequence"/>
</dbReference>
<dbReference type="AlphaFoldDB" id="A0AAD9MBC4"/>
<keyword evidence="2" id="KW-1185">Reference proteome</keyword>
<dbReference type="PANTHER" id="PTHR38115:SF1">
    <property type="entry name" value="LIPOCALIN-LIKE DOMAIN-CONTAINING PROTEIN"/>
    <property type="match status" value="1"/>
</dbReference>
<protein>
    <submittedName>
        <fullName evidence="1">Uncharacterized protein</fullName>
    </submittedName>
</protein>
<comment type="caution">
    <text evidence="1">The sequence shown here is derived from an EMBL/GenBank/DDBJ whole genome shotgun (WGS) entry which is preliminary data.</text>
</comment>
<organism evidence="1 2">
    <name type="scientific">Phyllachora maydis</name>
    <dbReference type="NCBI Taxonomy" id="1825666"/>
    <lineage>
        <taxon>Eukaryota</taxon>
        <taxon>Fungi</taxon>
        <taxon>Dikarya</taxon>
        <taxon>Ascomycota</taxon>
        <taxon>Pezizomycotina</taxon>
        <taxon>Sordariomycetes</taxon>
        <taxon>Sordariomycetidae</taxon>
        <taxon>Phyllachorales</taxon>
        <taxon>Phyllachoraceae</taxon>
        <taxon>Phyllachora</taxon>
    </lineage>
</organism>
<name>A0AAD9MBC4_9PEZI</name>
<proteinExistence type="predicted"/>
<dbReference type="InterPro" id="IPR053037">
    <property type="entry name" value="Pericyclase_pydY-like"/>
</dbReference>
<dbReference type="EMBL" id="JAQQPM010000002">
    <property type="protein sequence ID" value="KAK2068715.1"/>
    <property type="molecule type" value="Genomic_DNA"/>
</dbReference>